<evidence type="ECO:0000259" key="3">
    <source>
        <dbReference type="Pfam" id="PF13514"/>
    </source>
</evidence>
<dbReference type="PANTHER" id="PTHR41259:SF1">
    <property type="entry name" value="DOUBLE-STRAND BREAK REPAIR RAD50 ATPASE, PUTATIVE-RELATED"/>
    <property type="match status" value="1"/>
</dbReference>
<proteinExistence type="predicted"/>
<feature type="region of interest" description="Disordered" evidence="2">
    <location>
        <begin position="48"/>
        <end position="69"/>
    </location>
</feature>
<keyword evidence="1" id="KW-0175">Coiled coil</keyword>
<feature type="region of interest" description="Disordered" evidence="2">
    <location>
        <begin position="260"/>
        <end position="279"/>
    </location>
</feature>
<name>A0ABY5SRY2_9MICO</name>
<feature type="compositionally biased region" description="Acidic residues" evidence="2">
    <location>
        <begin position="552"/>
        <end position="572"/>
    </location>
</feature>
<dbReference type="Proteomes" id="UP001064879">
    <property type="component" value="Chromosome"/>
</dbReference>
<dbReference type="EMBL" id="CP093443">
    <property type="protein sequence ID" value="UVI37320.1"/>
    <property type="molecule type" value="Genomic_DNA"/>
</dbReference>
<dbReference type="RefSeq" id="WP_265419861.1">
    <property type="nucleotide sequence ID" value="NZ_CP093443.1"/>
</dbReference>
<evidence type="ECO:0000313" key="5">
    <source>
        <dbReference type="Proteomes" id="UP001064879"/>
    </source>
</evidence>
<sequence length="904" mass="98338">MRLHSIRLVDYRGITDATVEFGPGVTIVEGPNEIGKSSIHQAITQLREDKASSRKASVKDTQPVGSDVGPQVELHLSTGDFELRYGKRWLKQPFTELNILRPVPEQLSGDEAHERFLSILDETVDVDLLDALDVAQGRSLAQASLAEIKALHGALSESGEAPADHDAFLDRIESEYLRFFTAKGKETGDLRRLTEELPAAEEQYTALVARSEDMDALVDRHARAAERLQTVREQLGQAMNERDEAQEAAQELSGLKAELERAQEAAETGRREEQRTEEAWNRRRELIAEAAAAEKTVQATAADRDKLADREHEQDAEFGRAQKALEDKQAELDTARTAAKSASANLARARARREVRDLRKRLTSVREQERRAAEAKATIGAIAVTAKDVEHLSGLVTEVRIATKAKTAAAAQIIARRLGDTDVSIDGVQLAADDREEFAVVKDTRILIDSVVDITVRPGQSPAELDRAVDEAESELDSELERLGVTSLDQARERADVRTSAEAILAEATSTLRALIGNDDRAGLDAALSRAEHLADESGESNRNGTQPGAGDTDEAGSDVDLDVDSEDDSDVGSEVSSEVSSTMIEELEAAVEETAAAVETAQDAVESARLTLDSARNGRDETRVASVRSQAQHEQSTMTLENLTARLAADREAQSDEELESALAGAQERTETLAADATAARERYAAADPETLEMRLQNALQLVDSKQRQQEADRQEVDRLSALIDDRAGEGIYDKLKAAQEALETLQTKLARLRRQANAISLLRETVRTHKEEAQRKYVAPFKEQIERLGRVIFGQGLSVEISEDLEIVSRTLDGRTVGFESLSGGTKEQLALLGRLAVATLVDETSGAPVILDDAFGFADEKRLAALNVILGNVGRNAQVILLTCQPGRFGAIGGAETVSLA</sequence>
<keyword evidence="5" id="KW-1185">Reference proteome</keyword>
<dbReference type="InterPro" id="IPR038734">
    <property type="entry name" value="YhaN_AAA"/>
</dbReference>
<dbReference type="InterPro" id="IPR027417">
    <property type="entry name" value="P-loop_NTPase"/>
</dbReference>
<feature type="compositionally biased region" description="Basic and acidic residues" evidence="2">
    <location>
        <begin position="302"/>
        <end position="316"/>
    </location>
</feature>
<organism evidence="4 5">
    <name type="scientific">Brevibacterium spongiae</name>
    <dbReference type="NCBI Taxonomy" id="2909672"/>
    <lineage>
        <taxon>Bacteria</taxon>
        <taxon>Bacillati</taxon>
        <taxon>Actinomycetota</taxon>
        <taxon>Actinomycetes</taxon>
        <taxon>Micrococcales</taxon>
        <taxon>Brevibacteriaceae</taxon>
        <taxon>Brevibacterium</taxon>
    </lineage>
</organism>
<feature type="coiled-coil region" evidence="1">
    <location>
        <begin position="737"/>
        <end position="764"/>
    </location>
</feature>
<feature type="coiled-coil region" evidence="1">
    <location>
        <begin position="325"/>
        <end position="368"/>
    </location>
</feature>
<feature type="domain" description="YhaN AAA" evidence="3">
    <location>
        <begin position="1"/>
        <end position="46"/>
    </location>
</feature>
<gene>
    <name evidence="4" type="ORF">L1F31_06650</name>
</gene>
<evidence type="ECO:0000256" key="2">
    <source>
        <dbReference type="SAM" id="MobiDB-lite"/>
    </source>
</evidence>
<dbReference type="Gene3D" id="3.40.50.300">
    <property type="entry name" value="P-loop containing nucleotide triphosphate hydrolases"/>
    <property type="match status" value="2"/>
</dbReference>
<evidence type="ECO:0000313" key="4">
    <source>
        <dbReference type="EMBL" id="UVI37320.1"/>
    </source>
</evidence>
<accession>A0ABY5SRY2</accession>
<dbReference type="PANTHER" id="PTHR41259">
    <property type="entry name" value="DOUBLE-STRAND BREAK REPAIR RAD50 ATPASE, PUTATIVE-RELATED"/>
    <property type="match status" value="1"/>
</dbReference>
<evidence type="ECO:0000256" key="1">
    <source>
        <dbReference type="SAM" id="Coils"/>
    </source>
</evidence>
<dbReference type="SUPFAM" id="SSF52540">
    <property type="entry name" value="P-loop containing nucleoside triphosphate hydrolases"/>
    <property type="match status" value="1"/>
</dbReference>
<reference evidence="4" key="1">
    <citation type="submission" date="2022-03" db="EMBL/GenBank/DDBJ databases">
        <title>Brevibacterium spongiae sp. nov., isolated from marine sponge.</title>
        <authorList>
            <person name="Li Z."/>
            <person name="Zhang M."/>
        </authorList>
    </citation>
    <scope>NUCLEOTIDE SEQUENCE</scope>
    <source>
        <strain evidence="4">WHS-Z9</strain>
    </source>
</reference>
<feature type="region of interest" description="Disordered" evidence="2">
    <location>
        <begin position="531"/>
        <end position="580"/>
    </location>
</feature>
<protein>
    <submittedName>
        <fullName evidence="4">AAA family ATPase</fullName>
    </submittedName>
</protein>
<dbReference type="Pfam" id="PF13514">
    <property type="entry name" value="AAA_27"/>
    <property type="match status" value="1"/>
</dbReference>
<feature type="region of interest" description="Disordered" evidence="2">
    <location>
        <begin position="297"/>
        <end position="316"/>
    </location>
</feature>